<dbReference type="EMBL" id="JAKOGI010002834">
    <property type="protein sequence ID" value="KAJ8421255.1"/>
    <property type="molecule type" value="Genomic_DNA"/>
</dbReference>
<evidence type="ECO:0000256" key="1">
    <source>
        <dbReference type="SAM" id="MobiDB-lite"/>
    </source>
</evidence>
<sequence length="172" mass="18747">MEAGVELGVFATGGYLITEGDWEGGGWIEGYGSRCCELVQMDGDGAVMRGCGGELDNGGPGKITYAGGSMKCIMLKEGLEIEEVRRVVTEITGNNLTVQKFTTRVVMEGERDADVRMFLKENDEHGYLYEGDSDRSKRCAQRASASHEGRMRSCDHGIGCGRSGRDRDDMVE</sequence>
<organism evidence="2 3">
    <name type="scientific">Carnegiea gigantea</name>
    <dbReference type="NCBI Taxonomy" id="171969"/>
    <lineage>
        <taxon>Eukaryota</taxon>
        <taxon>Viridiplantae</taxon>
        <taxon>Streptophyta</taxon>
        <taxon>Embryophyta</taxon>
        <taxon>Tracheophyta</taxon>
        <taxon>Spermatophyta</taxon>
        <taxon>Magnoliopsida</taxon>
        <taxon>eudicotyledons</taxon>
        <taxon>Gunneridae</taxon>
        <taxon>Pentapetalae</taxon>
        <taxon>Caryophyllales</taxon>
        <taxon>Cactineae</taxon>
        <taxon>Cactaceae</taxon>
        <taxon>Cactoideae</taxon>
        <taxon>Echinocereeae</taxon>
        <taxon>Carnegiea</taxon>
    </lineage>
</organism>
<proteinExistence type="predicted"/>
<reference evidence="2" key="1">
    <citation type="submission" date="2022-04" db="EMBL/GenBank/DDBJ databases">
        <title>Carnegiea gigantea Genome sequencing and assembly v2.</title>
        <authorList>
            <person name="Copetti D."/>
            <person name="Sanderson M.J."/>
            <person name="Burquez A."/>
            <person name="Wojciechowski M.F."/>
        </authorList>
    </citation>
    <scope>NUCLEOTIDE SEQUENCE</scope>
    <source>
        <strain evidence="2">SGP5-SGP5p</strain>
        <tissue evidence="2">Aerial part</tissue>
    </source>
</reference>
<gene>
    <name evidence="2" type="ORF">Cgig2_027766</name>
</gene>
<feature type="region of interest" description="Disordered" evidence="1">
    <location>
        <begin position="140"/>
        <end position="172"/>
    </location>
</feature>
<evidence type="ECO:0000313" key="3">
    <source>
        <dbReference type="Proteomes" id="UP001153076"/>
    </source>
</evidence>
<protein>
    <submittedName>
        <fullName evidence="2">Uncharacterized protein</fullName>
    </submittedName>
</protein>
<name>A0A9Q1GIJ9_9CARY</name>
<feature type="compositionally biased region" description="Basic and acidic residues" evidence="1">
    <location>
        <begin position="145"/>
        <end position="155"/>
    </location>
</feature>
<dbReference type="AlphaFoldDB" id="A0A9Q1GIJ9"/>
<keyword evidence="3" id="KW-1185">Reference proteome</keyword>
<comment type="caution">
    <text evidence="2">The sequence shown here is derived from an EMBL/GenBank/DDBJ whole genome shotgun (WGS) entry which is preliminary data.</text>
</comment>
<feature type="compositionally biased region" description="Basic and acidic residues" evidence="1">
    <location>
        <begin position="163"/>
        <end position="172"/>
    </location>
</feature>
<accession>A0A9Q1GIJ9</accession>
<evidence type="ECO:0000313" key="2">
    <source>
        <dbReference type="EMBL" id="KAJ8421255.1"/>
    </source>
</evidence>
<dbReference type="Proteomes" id="UP001153076">
    <property type="component" value="Unassembled WGS sequence"/>
</dbReference>